<keyword evidence="13" id="KW-0469">Meiosis</keyword>
<evidence type="ECO:0000256" key="13">
    <source>
        <dbReference type="ARBA" id="ARBA00023254"/>
    </source>
</evidence>
<organism evidence="15 16">
    <name type="scientific">Testicularia cyperi</name>
    <dbReference type="NCBI Taxonomy" id="1882483"/>
    <lineage>
        <taxon>Eukaryota</taxon>
        <taxon>Fungi</taxon>
        <taxon>Dikarya</taxon>
        <taxon>Basidiomycota</taxon>
        <taxon>Ustilaginomycotina</taxon>
        <taxon>Ustilaginomycetes</taxon>
        <taxon>Ustilaginales</taxon>
        <taxon>Anthracoideaceae</taxon>
        <taxon>Testicularia</taxon>
    </lineage>
</organism>
<keyword evidence="11" id="KW-0234">DNA repair</keyword>
<evidence type="ECO:0000256" key="6">
    <source>
        <dbReference type="ARBA" id="ARBA00022759"/>
    </source>
</evidence>
<evidence type="ECO:0000256" key="9">
    <source>
        <dbReference type="ARBA" id="ARBA00022842"/>
    </source>
</evidence>
<accession>A0A317XWF6</accession>
<evidence type="ECO:0000313" key="15">
    <source>
        <dbReference type="EMBL" id="PWZ02163.1"/>
    </source>
</evidence>
<dbReference type="EMBL" id="KZ819189">
    <property type="protein sequence ID" value="PWZ02163.1"/>
    <property type="molecule type" value="Genomic_DNA"/>
</dbReference>
<dbReference type="GO" id="GO:0003677">
    <property type="term" value="F:DNA binding"/>
    <property type="evidence" value="ECO:0007669"/>
    <property type="project" value="InterPro"/>
</dbReference>
<dbReference type="GO" id="GO:0000712">
    <property type="term" value="P:resolution of meiotic recombination intermediates"/>
    <property type="evidence" value="ECO:0007669"/>
    <property type="project" value="TreeGrafter"/>
</dbReference>
<protein>
    <recommendedName>
        <fullName evidence="14">ERCC4 domain-containing protein</fullName>
    </recommendedName>
</protein>
<dbReference type="AlphaFoldDB" id="A0A317XWF6"/>
<dbReference type="Gene3D" id="1.10.150.670">
    <property type="entry name" value="Crossover junction endonuclease EME1, DNA-binding domain"/>
    <property type="match status" value="1"/>
</dbReference>
<dbReference type="GO" id="GO:0005634">
    <property type="term" value="C:nucleus"/>
    <property type="evidence" value="ECO:0007669"/>
    <property type="project" value="UniProtKB-SubCell"/>
</dbReference>
<keyword evidence="16" id="KW-1185">Reference proteome</keyword>
<dbReference type="GO" id="GO:0006302">
    <property type="term" value="P:double-strand break repair"/>
    <property type="evidence" value="ECO:0007669"/>
    <property type="project" value="TreeGrafter"/>
</dbReference>
<keyword evidence="7" id="KW-0227">DNA damage</keyword>
<evidence type="ECO:0000259" key="14">
    <source>
        <dbReference type="Pfam" id="PF02732"/>
    </source>
</evidence>
<keyword evidence="4" id="KW-0540">Nuclease</keyword>
<name>A0A317XWF6_9BASI</name>
<evidence type="ECO:0000256" key="1">
    <source>
        <dbReference type="ARBA" id="ARBA00001946"/>
    </source>
</evidence>
<proteinExistence type="inferred from homology"/>
<dbReference type="GO" id="GO:0046872">
    <property type="term" value="F:metal ion binding"/>
    <property type="evidence" value="ECO:0007669"/>
    <property type="project" value="UniProtKB-KW"/>
</dbReference>
<keyword evidence="8" id="KW-0378">Hydrolase</keyword>
<dbReference type="GO" id="GO:0031573">
    <property type="term" value="P:mitotic intra-S DNA damage checkpoint signaling"/>
    <property type="evidence" value="ECO:0007669"/>
    <property type="project" value="TreeGrafter"/>
</dbReference>
<comment type="similarity">
    <text evidence="3">Belongs to the EME1/MMS4 family.</text>
</comment>
<keyword evidence="5" id="KW-0479">Metal-binding</keyword>
<keyword evidence="12" id="KW-0539">Nucleus</keyword>
<dbReference type="GO" id="GO:0008821">
    <property type="term" value="F:crossover junction DNA endonuclease activity"/>
    <property type="evidence" value="ECO:0007669"/>
    <property type="project" value="TreeGrafter"/>
</dbReference>
<keyword evidence="10" id="KW-0233">DNA recombination</keyword>
<dbReference type="STRING" id="1882483.A0A317XWF6"/>
<gene>
    <name evidence="15" type="ORF">BCV70DRAFT_186070</name>
</gene>
<dbReference type="InterPro" id="IPR006166">
    <property type="entry name" value="ERCC4_domain"/>
</dbReference>
<feature type="domain" description="ERCC4" evidence="14">
    <location>
        <begin position="12"/>
        <end position="153"/>
    </location>
</feature>
<dbReference type="PANTHER" id="PTHR21077">
    <property type="entry name" value="EME1 PROTEIN"/>
    <property type="match status" value="1"/>
</dbReference>
<evidence type="ECO:0000256" key="5">
    <source>
        <dbReference type="ARBA" id="ARBA00022723"/>
    </source>
</evidence>
<dbReference type="InParanoid" id="A0A317XWF6"/>
<evidence type="ECO:0000256" key="10">
    <source>
        <dbReference type="ARBA" id="ARBA00023172"/>
    </source>
</evidence>
<reference evidence="15 16" key="1">
    <citation type="journal article" date="2018" name="Mol. Biol. Evol.">
        <title>Broad Genomic Sampling Reveals a Smut Pathogenic Ancestry of the Fungal Clade Ustilaginomycotina.</title>
        <authorList>
            <person name="Kijpornyongpan T."/>
            <person name="Mondo S.J."/>
            <person name="Barry K."/>
            <person name="Sandor L."/>
            <person name="Lee J."/>
            <person name="Lipzen A."/>
            <person name="Pangilinan J."/>
            <person name="LaButti K."/>
            <person name="Hainaut M."/>
            <person name="Henrissat B."/>
            <person name="Grigoriev I.V."/>
            <person name="Spatafora J.W."/>
            <person name="Aime M.C."/>
        </authorList>
    </citation>
    <scope>NUCLEOTIDE SEQUENCE [LARGE SCALE GENOMIC DNA]</scope>
    <source>
        <strain evidence="15 16">MCA 3645</strain>
    </source>
</reference>
<evidence type="ECO:0000256" key="4">
    <source>
        <dbReference type="ARBA" id="ARBA00022722"/>
    </source>
</evidence>
<evidence type="ECO:0000313" key="16">
    <source>
        <dbReference type="Proteomes" id="UP000246740"/>
    </source>
</evidence>
<dbReference type="GO" id="GO:0048476">
    <property type="term" value="C:Holliday junction resolvase complex"/>
    <property type="evidence" value="ECO:0007669"/>
    <property type="project" value="InterPro"/>
</dbReference>
<dbReference type="Gene3D" id="3.40.50.10130">
    <property type="match status" value="1"/>
</dbReference>
<dbReference type="OrthoDB" id="343092at2759"/>
<evidence type="ECO:0000256" key="7">
    <source>
        <dbReference type="ARBA" id="ARBA00022763"/>
    </source>
</evidence>
<keyword evidence="6" id="KW-0255">Endonuclease</keyword>
<evidence type="ECO:0000256" key="11">
    <source>
        <dbReference type="ARBA" id="ARBA00023204"/>
    </source>
</evidence>
<dbReference type="InterPro" id="IPR042530">
    <property type="entry name" value="EME1/EME2_C"/>
</dbReference>
<evidence type="ECO:0000256" key="8">
    <source>
        <dbReference type="ARBA" id="ARBA00022801"/>
    </source>
</evidence>
<dbReference type="PANTHER" id="PTHR21077:SF5">
    <property type="entry name" value="CROSSOVER JUNCTION ENDONUCLEASE MMS4"/>
    <property type="match status" value="1"/>
</dbReference>
<evidence type="ECO:0000256" key="3">
    <source>
        <dbReference type="ARBA" id="ARBA00005313"/>
    </source>
</evidence>
<dbReference type="GO" id="GO:0031297">
    <property type="term" value="P:replication fork processing"/>
    <property type="evidence" value="ECO:0007669"/>
    <property type="project" value="TreeGrafter"/>
</dbReference>
<sequence length="284" mass="32288">MPPLLRFRRRLKAKWNEQRRHWVPLDHEQIVPEPTVIAYVDAKDIVQLVADNQLDTQDQHGERRQIQIFLIVQGLVKFYNRIRANENRAYTARIRNQLANEQALVDGTASASLSDGGDAEAMERALLILKFRHRSFVIHVDSTVDGVEWLHQLLGDLSMRPYKVLRDSHLSFAVDSGRGSTSSASPSEVWRMMLQSIPRVTPSIAESITTIYPSLRSLHLAYKACNNDQQRKNSLLATLQIAANKNGTERNLSRSSLGLQLSKRICAVFTSRNPDLLINLQTRD</sequence>
<comment type="cofactor">
    <cofactor evidence="1">
        <name>Mg(2+)</name>
        <dbReference type="ChEBI" id="CHEBI:18420"/>
    </cofactor>
</comment>
<dbReference type="Pfam" id="PF21292">
    <property type="entry name" value="EME1-MUS81_C"/>
    <property type="match status" value="1"/>
</dbReference>
<dbReference type="Pfam" id="PF02732">
    <property type="entry name" value="ERCC4"/>
    <property type="match status" value="1"/>
</dbReference>
<keyword evidence="9" id="KW-0460">Magnesium</keyword>
<comment type="subcellular location">
    <subcellularLocation>
        <location evidence="2">Nucleus</location>
    </subcellularLocation>
</comment>
<evidence type="ECO:0000256" key="2">
    <source>
        <dbReference type="ARBA" id="ARBA00004123"/>
    </source>
</evidence>
<evidence type="ECO:0000256" key="12">
    <source>
        <dbReference type="ARBA" id="ARBA00023242"/>
    </source>
</evidence>
<dbReference type="InterPro" id="IPR033310">
    <property type="entry name" value="Mms4/EME1/EME2"/>
</dbReference>
<dbReference type="Proteomes" id="UP000246740">
    <property type="component" value="Unassembled WGS sequence"/>
</dbReference>